<dbReference type="RefSeq" id="WP_112222092.1">
    <property type="nucleotide sequence ID" value="NZ_CP196859.1"/>
</dbReference>
<evidence type="ECO:0000313" key="1">
    <source>
        <dbReference type="EMBL" id="RAZ81483.1"/>
    </source>
</evidence>
<keyword evidence="2" id="KW-1185">Reference proteome</keyword>
<name>A0A365L7X7_9BACL</name>
<protein>
    <submittedName>
        <fullName evidence="1">Alpha/beta hydrolase</fullName>
    </submittedName>
</protein>
<dbReference type="Gene3D" id="3.40.50.1820">
    <property type="entry name" value="alpha/beta hydrolase"/>
    <property type="match status" value="1"/>
</dbReference>
<proteinExistence type="predicted"/>
<dbReference type="AlphaFoldDB" id="A0A365L7X7"/>
<accession>A0A365L7X7</accession>
<gene>
    <name evidence="1" type="ORF">DP120_04205</name>
</gene>
<evidence type="ECO:0000313" key="2">
    <source>
        <dbReference type="Proteomes" id="UP000251002"/>
    </source>
</evidence>
<dbReference type="InterPro" id="IPR029058">
    <property type="entry name" value="AB_hydrolase_fold"/>
</dbReference>
<organism evidence="1 2">
    <name type="scientific">Planococcus halotolerans</name>
    <dbReference type="NCBI Taxonomy" id="2233542"/>
    <lineage>
        <taxon>Bacteria</taxon>
        <taxon>Bacillati</taxon>
        <taxon>Bacillota</taxon>
        <taxon>Bacilli</taxon>
        <taxon>Bacillales</taxon>
        <taxon>Caryophanaceae</taxon>
        <taxon>Planococcus</taxon>
    </lineage>
</organism>
<dbReference type="EMBL" id="QLZR01000001">
    <property type="protein sequence ID" value="RAZ81483.1"/>
    <property type="molecule type" value="Genomic_DNA"/>
</dbReference>
<keyword evidence="1" id="KW-0378">Hydrolase</keyword>
<reference evidence="1 2" key="1">
    <citation type="submission" date="2018-06" db="EMBL/GenBank/DDBJ databases">
        <title>The draft genome sequences of strains SCU63 and S1.</title>
        <authorList>
            <person name="Gan L."/>
        </authorList>
    </citation>
    <scope>NUCLEOTIDE SEQUENCE [LARGE SCALE GENOMIC DNA]</scope>
    <source>
        <strain evidence="1 2">SCU63</strain>
    </source>
</reference>
<sequence length="213" mass="24390">MKLVKGFIEGYKGYAVQYLLIRQEEASGRLALMLPGAGYTSQAPLFHYATDIYLQKGYDVLSVNYRYNDEFYDDFTTEELSEAVRFDVAKIIDQVMAESSYEKFCLIGKSFGTIAMASELQRPLFRDANAIWLTPLIKRPDVFDAMHTFPNRALSFIGDEDPGYIPERWNQLETNPQMTLRLVPGTEHSLEIPGKILASIDIMKDIMDEIEKF</sequence>
<dbReference type="GO" id="GO:0016787">
    <property type="term" value="F:hydrolase activity"/>
    <property type="evidence" value="ECO:0007669"/>
    <property type="project" value="UniProtKB-KW"/>
</dbReference>
<dbReference type="SUPFAM" id="SSF53474">
    <property type="entry name" value="alpha/beta-Hydrolases"/>
    <property type="match status" value="1"/>
</dbReference>
<dbReference type="Proteomes" id="UP000251002">
    <property type="component" value="Unassembled WGS sequence"/>
</dbReference>
<comment type="caution">
    <text evidence="1">The sequence shown here is derived from an EMBL/GenBank/DDBJ whole genome shotgun (WGS) entry which is preliminary data.</text>
</comment>